<evidence type="ECO:0000313" key="1">
    <source>
        <dbReference type="EMBL" id="KAH7990362.1"/>
    </source>
</evidence>
<evidence type="ECO:0000313" key="2">
    <source>
        <dbReference type="Proteomes" id="UP000827872"/>
    </source>
</evidence>
<dbReference type="EMBL" id="CM037629">
    <property type="protein sequence ID" value="KAH7990362.1"/>
    <property type="molecule type" value="Genomic_DNA"/>
</dbReference>
<name>A0ACB8ED03_9SAUR</name>
<accession>A0ACB8ED03</accession>
<dbReference type="Proteomes" id="UP000827872">
    <property type="component" value="Linkage Group LG16"/>
</dbReference>
<comment type="caution">
    <text evidence="1">The sequence shown here is derived from an EMBL/GenBank/DDBJ whole genome shotgun (WGS) entry which is preliminary data.</text>
</comment>
<proteinExistence type="predicted"/>
<protein>
    <submittedName>
        <fullName evidence="1">Uncharacterized protein</fullName>
    </submittedName>
</protein>
<sequence length="212" mass="23495">MWYGLTLKMVSEFKVKADQEKVLKCLELLNFLLRTVTQQKLNVDLTDLRDVLQALSQHEGFGKSARLGNIYWNVMTLLGFTRPAKEKVSAQPKNPTEAEPVKRKKKGFLPASKKRSNRKKVPQQPQENGAGSGGQQAVVDGTEAVPSRKRKKRKNKKKRGAGGSQDQAPSQQGPPAKKPKLPPARAEETDSKVGNLKKKKKKGRKPVHVGGK</sequence>
<keyword evidence="2" id="KW-1185">Reference proteome</keyword>
<organism evidence="1 2">
    <name type="scientific">Sphaerodactylus townsendi</name>
    <dbReference type="NCBI Taxonomy" id="933632"/>
    <lineage>
        <taxon>Eukaryota</taxon>
        <taxon>Metazoa</taxon>
        <taxon>Chordata</taxon>
        <taxon>Craniata</taxon>
        <taxon>Vertebrata</taxon>
        <taxon>Euteleostomi</taxon>
        <taxon>Lepidosauria</taxon>
        <taxon>Squamata</taxon>
        <taxon>Bifurcata</taxon>
        <taxon>Gekkota</taxon>
        <taxon>Sphaerodactylidae</taxon>
        <taxon>Sphaerodactylus</taxon>
    </lineage>
</organism>
<reference evidence="1" key="1">
    <citation type="submission" date="2021-08" db="EMBL/GenBank/DDBJ databases">
        <title>The first chromosome-level gecko genome reveals the dynamic sex chromosomes of Neotropical dwarf geckos (Sphaerodactylidae: Sphaerodactylus).</title>
        <authorList>
            <person name="Pinto B.J."/>
            <person name="Keating S.E."/>
            <person name="Gamble T."/>
        </authorList>
    </citation>
    <scope>NUCLEOTIDE SEQUENCE</scope>
    <source>
        <strain evidence="1">TG3544</strain>
    </source>
</reference>
<gene>
    <name evidence="1" type="ORF">K3G42_006218</name>
</gene>